<dbReference type="AlphaFoldDB" id="A0ABD0TD42"/>
<dbReference type="PANTHER" id="PTHR12448">
    <property type="entry name" value="ATP SYNTHASE EPSILON CHAIN, MITOCHONDRIAL"/>
    <property type="match status" value="1"/>
</dbReference>
<proteinExistence type="inferred from homology"/>
<organism evidence="2 3">
    <name type="scientific">Loxostege sticticalis</name>
    <name type="common">Beet webworm moth</name>
    <dbReference type="NCBI Taxonomy" id="481309"/>
    <lineage>
        <taxon>Eukaryota</taxon>
        <taxon>Metazoa</taxon>
        <taxon>Ecdysozoa</taxon>
        <taxon>Arthropoda</taxon>
        <taxon>Hexapoda</taxon>
        <taxon>Insecta</taxon>
        <taxon>Pterygota</taxon>
        <taxon>Neoptera</taxon>
        <taxon>Endopterygota</taxon>
        <taxon>Lepidoptera</taxon>
        <taxon>Glossata</taxon>
        <taxon>Ditrysia</taxon>
        <taxon>Pyraloidea</taxon>
        <taxon>Crambidae</taxon>
        <taxon>Pyraustinae</taxon>
        <taxon>Loxostege</taxon>
    </lineage>
</organism>
<dbReference type="FunFam" id="1.10.1620.20:FF:000005">
    <property type="entry name" value="Uncharacterized protein, isoform A"/>
    <property type="match status" value="1"/>
</dbReference>
<dbReference type="Pfam" id="PF04627">
    <property type="entry name" value="ATP-synt_Eps"/>
    <property type="match status" value="1"/>
</dbReference>
<dbReference type="Proteomes" id="UP001549921">
    <property type="component" value="Unassembled WGS sequence"/>
</dbReference>
<dbReference type="SUPFAM" id="SSF48690">
    <property type="entry name" value="Epsilon subunit of mitochondrial F1F0-ATP synthase"/>
    <property type="match status" value="1"/>
</dbReference>
<dbReference type="InterPro" id="IPR006721">
    <property type="entry name" value="ATP_synth_F1_esu_mt"/>
</dbReference>
<comment type="similarity">
    <text evidence="1">Belongs to the eukaryotic ATPase epsilon family.</text>
</comment>
<protein>
    <recommendedName>
        <fullName evidence="4">Protein stunted-like</fullName>
    </recommendedName>
</protein>
<sequence>MSAWRQAGLNYINYSNIAAKMLRKSLKPDLRTEALRRDASHVRITPWTDGKPAHSQKAAAK</sequence>
<evidence type="ECO:0008006" key="4">
    <source>
        <dbReference type="Google" id="ProtNLM"/>
    </source>
</evidence>
<dbReference type="InterPro" id="IPR036742">
    <property type="entry name" value="ATP_synth_F1_esu_sf_mt"/>
</dbReference>
<dbReference type="Gene3D" id="1.10.1620.20">
    <property type="entry name" value="ATP synthase, F1 complex, epsilon subunit superfamily, mitochondrial"/>
    <property type="match status" value="1"/>
</dbReference>
<evidence type="ECO:0000313" key="3">
    <source>
        <dbReference type="Proteomes" id="UP001549921"/>
    </source>
</evidence>
<dbReference type="EMBL" id="JBEDNZ010000007">
    <property type="protein sequence ID" value="KAL0840255.1"/>
    <property type="molecule type" value="Genomic_DNA"/>
</dbReference>
<gene>
    <name evidence="2" type="ORF">ABMA28_015540</name>
</gene>
<reference evidence="2 3" key="1">
    <citation type="submission" date="2024-06" db="EMBL/GenBank/DDBJ databases">
        <title>A chromosome-level genome assembly of beet webworm, Loxostege sticticalis.</title>
        <authorList>
            <person name="Zhang Y."/>
        </authorList>
    </citation>
    <scope>NUCLEOTIDE SEQUENCE [LARGE SCALE GENOMIC DNA]</scope>
    <source>
        <strain evidence="2">AQ028</strain>
        <tissue evidence="2">Male pupae</tissue>
    </source>
</reference>
<accession>A0ABD0TD42</accession>
<dbReference type="PANTHER" id="PTHR12448:SF0">
    <property type="entry name" value="ATP SYNTHASE SUBUNIT EPSILON, MITOCHONDRIAL"/>
    <property type="match status" value="1"/>
</dbReference>
<name>A0ABD0TD42_LOXSC</name>
<dbReference type="CDD" id="cd12153">
    <property type="entry name" value="F1-ATPase_epsilon"/>
    <property type="match status" value="1"/>
</dbReference>
<evidence type="ECO:0000313" key="2">
    <source>
        <dbReference type="EMBL" id="KAL0840255.1"/>
    </source>
</evidence>
<comment type="caution">
    <text evidence="2">The sequence shown here is derived from an EMBL/GenBank/DDBJ whole genome shotgun (WGS) entry which is preliminary data.</text>
</comment>
<evidence type="ECO:0000256" key="1">
    <source>
        <dbReference type="ARBA" id="ARBA00009502"/>
    </source>
</evidence>